<feature type="transmembrane region" description="Helical" evidence="8">
    <location>
        <begin position="505"/>
        <end position="526"/>
    </location>
</feature>
<proteinExistence type="inferred from homology"/>
<dbReference type="GO" id="GO:0015854">
    <property type="term" value="P:guanine transport"/>
    <property type="evidence" value="ECO:0007669"/>
    <property type="project" value="TreeGrafter"/>
</dbReference>
<feature type="compositionally biased region" description="Polar residues" evidence="7">
    <location>
        <begin position="581"/>
        <end position="592"/>
    </location>
</feature>
<name>A0A9P6B9Z5_9AGAM</name>
<evidence type="ECO:0000256" key="1">
    <source>
        <dbReference type="ARBA" id="ARBA00004127"/>
    </source>
</evidence>
<evidence type="ECO:0008006" key="11">
    <source>
        <dbReference type="Google" id="ProtNLM"/>
    </source>
</evidence>
<keyword evidence="10" id="KW-1185">Reference proteome</keyword>
<comment type="subcellular location">
    <subcellularLocation>
        <location evidence="1">Endomembrane system</location>
        <topology evidence="1">Multi-pass membrane protein</topology>
    </subcellularLocation>
</comment>
<dbReference type="OrthoDB" id="431212at2759"/>
<evidence type="ECO:0000256" key="6">
    <source>
        <dbReference type="ARBA" id="ARBA00023136"/>
    </source>
</evidence>
<dbReference type="Proteomes" id="UP000886523">
    <property type="component" value="Unassembled WGS sequence"/>
</dbReference>
<dbReference type="AlphaFoldDB" id="A0A9P6B9Z5"/>
<comment type="caution">
    <text evidence="9">The sequence shown here is derived from an EMBL/GenBank/DDBJ whole genome shotgun (WGS) entry which is preliminary data.</text>
</comment>
<dbReference type="GO" id="GO:0005345">
    <property type="term" value="F:purine nucleobase transmembrane transporter activity"/>
    <property type="evidence" value="ECO:0007669"/>
    <property type="project" value="TreeGrafter"/>
</dbReference>
<dbReference type="GO" id="GO:0012505">
    <property type="term" value="C:endomembrane system"/>
    <property type="evidence" value="ECO:0007669"/>
    <property type="project" value="UniProtKB-SubCell"/>
</dbReference>
<dbReference type="EMBL" id="MU128920">
    <property type="protein sequence ID" value="KAF9518986.1"/>
    <property type="molecule type" value="Genomic_DNA"/>
</dbReference>
<evidence type="ECO:0000256" key="4">
    <source>
        <dbReference type="ARBA" id="ARBA00022692"/>
    </source>
</evidence>
<keyword evidence="4 8" id="KW-0812">Transmembrane</keyword>
<feature type="transmembrane region" description="Helical" evidence="8">
    <location>
        <begin position="276"/>
        <end position="305"/>
    </location>
</feature>
<feature type="region of interest" description="Disordered" evidence="7">
    <location>
        <begin position="581"/>
        <end position="627"/>
    </location>
</feature>
<keyword evidence="5 8" id="KW-1133">Transmembrane helix</keyword>
<dbReference type="Pfam" id="PF00860">
    <property type="entry name" value="Xan_ur_permease"/>
    <property type="match status" value="1"/>
</dbReference>
<evidence type="ECO:0000256" key="2">
    <source>
        <dbReference type="ARBA" id="ARBA00005697"/>
    </source>
</evidence>
<sequence length="627" mass="67455">MASPYPASRASSFLTPPQSIVYDPMSLTAFRLAISDRVDDLNLAVARSKAGAWFKLDDGETPGRRLGSAFTTELRAGATTFAAMAYIISVNAAIISDTGGPCVCPGTAADPICITDVDYAACKEIVRRDLITTTAAVSCLSSFLMGLLANLPVGLAPGLGLNAYFTYSVVGFHGSGKITYREALAAVFLEGWIFLFLSIFGIRLWLARVIPRSLTLAVGAGIGLFISLIGLSPNGLGVVGGSYTDLLGLGGCRPQYQDPTHPEYCLSHVLQSPQMWIGIFLGGILTVIMMMYRVRGAIILGILFVSICSWPRKSAVTLFPYTPSGDSAFNFFKTVVGFHKLEKIGNIADYNYGNGQVWVALITFLYVDLFDTTGTLYAMAKFSGVVDPVTKDFERSTVAYCVDAFSISMGSLMGTSPVTAFIESATGISDGGKTGITAISTSFWFFIAIFFAPIFASIPSYATGGALVICGSLMIKNVAEINWRYIGDAVPAFLTLIIIPFTYNIAYGLIAGILSFCLINGTALLLSSISRGGVVPAGYYTDREEWSYPAGGLVPLWLRKIARGDRKFWIDDLEDRTANPESYLTERQSTAIEPQPVMEKRHSDSADETHEKDSAKNITSAHGIHAV</sequence>
<accession>A0A9P6B9Z5</accession>
<dbReference type="PANTHER" id="PTHR43337">
    <property type="entry name" value="XANTHINE/URACIL PERMEASE C887.17-RELATED"/>
    <property type="match status" value="1"/>
</dbReference>
<evidence type="ECO:0000313" key="10">
    <source>
        <dbReference type="Proteomes" id="UP000886523"/>
    </source>
</evidence>
<protein>
    <recommendedName>
        <fullName evidence="11">Xanthine/uracil permease</fullName>
    </recommendedName>
</protein>
<dbReference type="GO" id="GO:0015853">
    <property type="term" value="P:adenine transport"/>
    <property type="evidence" value="ECO:0007669"/>
    <property type="project" value="TreeGrafter"/>
</dbReference>
<keyword evidence="6 8" id="KW-0472">Membrane</keyword>
<organism evidence="9 10">
    <name type="scientific">Hydnum rufescens UP504</name>
    <dbReference type="NCBI Taxonomy" id="1448309"/>
    <lineage>
        <taxon>Eukaryota</taxon>
        <taxon>Fungi</taxon>
        <taxon>Dikarya</taxon>
        <taxon>Basidiomycota</taxon>
        <taxon>Agaricomycotina</taxon>
        <taxon>Agaricomycetes</taxon>
        <taxon>Cantharellales</taxon>
        <taxon>Hydnaceae</taxon>
        <taxon>Hydnum</taxon>
    </lineage>
</organism>
<feature type="compositionally biased region" description="Basic and acidic residues" evidence="7">
    <location>
        <begin position="598"/>
        <end position="615"/>
    </location>
</feature>
<gene>
    <name evidence="9" type="ORF">BS47DRAFT_1337537</name>
</gene>
<feature type="transmembrane region" description="Helical" evidence="8">
    <location>
        <begin position="213"/>
        <end position="231"/>
    </location>
</feature>
<dbReference type="InterPro" id="IPR006043">
    <property type="entry name" value="NCS2"/>
</dbReference>
<evidence type="ECO:0000256" key="7">
    <source>
        <dbReference type="SAM" id="MobiDB-lite"/>
    </source>
</evidence>
<feature type="transmembrane region" description="Helical" evidence="8">
    <location>
        <begin position="442"/>
        <end position="469"/>
    </location>
</feature>
<comment type="similarity">
    <text evidence="2">Belongs to the nucleobase:cation symporter-2 (NCS2) (TC 2.A.40) family. Azg-like subfamily.</text>
</comment>
<dbReference type="PANTHER" id="PTHR43337:SF1">
    <property type="entry name" value="XANTHINE_URACIL PERMEASE C887.17-RELATED"/>
    <property type="match status" value="1"/>
</dbReference>
<dbReference type="GO" id="GO:0005886">
    <property type="term" value="C:plasma membrane"/>
    <property type="evidence" value="ECO:0007669"/>
    <property type="project" value="TreeGrafter"/>
</dbReference>
<dbReference type="InterPro" id="IPR045018">
    <property type="entry name" value="Azg-like"/>
</dbReference>
<evidence type="ECO:0000256" key="8">
    <source>
        <dbReference type="SAM" id="Phobius"/>
    </source>
</evidence>
<reference evidence="9" key="1">
    <citation type="journal article" date="2020" name="Nat. Commun.">
        <title>Large-scale genome sequencing of mycorrhizal fungi provides insights into the early evolution of symbiotic traits.</title>
        <authorList>
            <person name="Miyauchi S."/>
            <person name="Kiss E."/>
            <person name="Kuo A."/>
            <person name="Drula E."/>
            <person name="Kohler A."/>
            <person name="Sanchez-Garcia M."/>
            <person name="Morin E."/>
            <person name="Andreopoulos B."/>
            <person name="Barry K.W."/>
            <person name="Bonito G."/>
            <person name="Buee M."/>
            <person name="Carver A."/>
            <person name="Chen C."/>
            <person name="Cichocki N."/>
            <person name="Clum A."/>
            <person name="Culley D."/>
            <person name="Crous P.W."/>
            <person name="Fauchery L."/>
            <person name="Girlanda M."/>
            <person name="Hayes R.D."/>
            <person name="Keri Z."/>
            <person name="LaButti K."/>
            <person name="Lipzen A."/>
            <person name="Lombard V."/>
            <person name="Magnuson J."/>
            <person name="Maillard F."/>
            <person name="Murat C."/>
            <person name="Nolan M."/>
            <person name="Ohm R.A."/>
            <person name="Pangilinan J."/>
            <person name="Pereira M.F."/>
            <person name="Perotto S."/>
            <person name="Peter M."/>
            <person name="Pfister S."/>
            <person name="Riley R."/>
            <person name="Sitrit Y."/>
            <person name="Stielow J.B."/>
            <person name="Szollosi G."/>
            <person name="Zifcakova L."/>
            <person name="Stursova M."/>
            <person name="Spatafora J.W."/>
            <person name="Tedersoo L."/>
            <person name="Vaario L.M."/>
            <person name="Yamada A."/>
            <person name="Yan M."/>
            <person name="Wang P."/>
            <person name="Xu J."/>
            <person name="Bruns T."/>
            <person name="Baldrian P."/>
            <person name="Vilgalys R."/>
            <person name="Dunand C."/>
            <person name="Henrissat B."/>
            <person name="Grigoriev I.V."/>
            <person name="Hibbett D."/>
            <person name="Nagy L.G."/>
            <person name="Martin F.M."/>
        </authorList>
    </citation>
    <scope>NUCLEOTIDE SEQUENCE</scope>
    <source>
        <strain evidence="9">UP504</strain>
    </source>
</reference>
<evidence type="ECO:0000256" key="5">
    <source>
        <dbReference type="ARBA" id="ARBA00022989"/>
    </source>
</evidence>
<feature type="transmembrane region" description="Helical" evidence="8">
    <location>
        <begin position="481"/>
        <end position="499"/>
    </location>
</feature>
<evidence type="ECO:0000313" key="9">
    <source>
        <dbReference type="EMBL" id="KAF9518986.1"/>
    </source>
</evidence>
<feature type="transmembrane region" description="Helical" evidence="8">
    <location>
        <begin position="183"/>
        <end position="206"/>
    </location>
</feature>
<evidence type="ECO:0000256" key="3">
    <source>
        <dbReference type="ARBA" id="ARBA00022448"/>
    </source>
</evidence>
<keyword evidence="3" id="KW-0813">Transport</keyword>